<dbReference type="OrthoDB" id="39175at2759"/>
<dbReference type="Pfam" id="PF04082">
    <property type="entry name" value="Fungal_trans"/>
    <property type="match status" value="1"/>
</dbReference>
<feature type="compositionally biased region" description="Polar residues" evidence="6">
    <location>
        <begin position="110"/>
        <end position="126"/>
    </location>
</feature>
<dbReference type="InterPro" id="IPR001138">
    <property type="entry name" value="Zn2Cys6_DnaBD"/>
</dbReference>
<feature type="region of interest" description="Disordered" evidence="6">
    <location>
        <begin position="110"/>
        <end position="163"/>
    </location>
</feature>
<dbReference type="InterPro" id="IPR050987">
    <property type="entry name" value="AtrR-like"/>
</dbReference>
<evidence type="ECO:0000256" key="2">
    <source>
        <dbReference type="ARBA" id="ARBA00023015"/>
    </source>
</evidence>
<reference evidence="8 9" key="1">
    <citation type="journal article" date="2014" name="BMC Genomics">
        <title>Comparative genome sequencing reveals chemotype-specific gene clusters in the toxigenic black mold Stachybotrys.</title>
        <authorList>
            <person name="Semeiks J."/>
            <person name="Borek D."/>
            <person name="Otwinowski Z."/>
            <person name="Grishin N.V."/>
        </authorList>
    </citation>
    <scope>NUCLEOTIDE SEQUENCE [LARGE SCALE GENOMIC DNA]</scope>
    <source>
        <strain evidence="9">CBS 109288 / IBT 7711</strain>
    </source>
</reference>
<keyword evidence="9" id="KW-1185">Reference proteome</keyword>
<dbReference type="HOGENOM" id="CLU_016058_3_1_1"/>
<dbReference type="GO" id="GO:0003677">
    <property type="term" value="F:DNA binding"/>
    <property type="evidence" value="ECO:0007669"/>
    <property type="project" value="UniProtKB-KW"/>
</dbReference>
<keyword evidence="4" id="KW-0804">Transcription</keyword>
<dbReference type="GO" id="GO:0000981">
    <property type="term" value="F:DNA-binding transcription factor activity, RNA polymerase II-specific"/>
    <property type="evidence" value="ECO:0007669"/>
    <property type="project" value="InterPro"/>
</dbReference>
<dbReference type="PANTHER" id="PTHR46910:SF37">
    <property type="entry name" value="ZN(II)2CYS6 TRANSCRIPTION FACTOR (EUROFUNG)"/>
    <property type="match status" value="1"/>
</dbReference>
<dbReference type="PANTHER" id="PTHR46910">
    <property type="entry name" value="TRANSCRIPTION FACTOR PDR1"/>
    <property type="match status" value="1"/>
</dbReference>
<feature type="domain" description="Xylanolytic transcriptional activator regulatory" evidence="7">
    <location>
        <begin position="179"/>
        <end position="404"/>
    </location>
</feature>
<feature type="compositionally biased region" description="Polar residues" evidence="6">
    <location>
        <begin position="28"/>
        <end position="39"/>
    </location>
</feature>
<protein>
    <recommendedName>
        <fullName evidence="7">Xylanolytic transcriptional activator regulatory domain-containing protein</fullName>
    </recommendedName>
</protein>
<proteinExistence type="predicted"/>
<name>A0A084B143_STACB</name>
<organism evidence="8 9">
    <name type="scientific">Stachybotrys chartarum (strain CBS 109288 / IBT 7711)</name>
    <name type="common">Toxic black mold</name>
    <name type="synonym">Stilbospora chartarum</name>
    <dbReference type="NCBI Taxonomy" id="1280523"/>
    <lineage>
        <taxon>Eukaryota</taxon>
        <taxon>Fungi</taxon>
        <taxon>Dikarya</taxon>
        <taxon>Ascomycota</taxon>
        <taxon>Pezizomycotina</taxon>
        <taxon>Sordariomycetes</taxon>
        <taxon>Hypocreomycetidae</taxon>
        <taxon>Hypocreales</taxon>
        <taxon>Stachybotryaceae</taxon>
        <taxon>Stachybotrys</taxon>
    </lineage>
</organism>
<dbReference type="GO" id="GO:0006351">
    <property type="term" value="P:DNA-templated transcription"/>
    <property type="evidence" value="ECO:0007669"/>
    <property type="project" value="InterPro"/>
</dbReference>
<evidence type="ECO:0000256" key="4">
    <source>
        <dbReference type="ARBA" id="ARBA00023163"/>
    </source>
</evidence>
<keyword evidence="5" id="KW-0539">Nucleus</keyword>
<dbReference type="CDD" id="cd00067">
    <property type="entry name" value="GAL4"/>
    <property type="match status" value="1"/>
</dbReference>
<keyword evidence="2" id="KW-0805">Transcription regulation</keyword>
<dbReference type="AlphaFoldDB" id="A0A084B143"/>
<accession>A0A084B143</accession>
<dbReference type="Proteomes" id="UP000028045">
    <property type="component" value="Unassembled WGS sequence"/>
</dbReference>
<sequence>PVVAGSRTHKPCDACKTRKVRCPIASQLLPTNYSSSRQRAPSPPDAKAVQDLSTSDGKIEPEATEKPSPKSPSYCIHELYVDRILAQNQKPRDSGGKALEDDMGSQQPHILLRQQTVVTVDTSPEPQSRRARREDLDRHQRPSAARRPDDDDDDDAQDGTARLGVPSWSQCAQLSVWAVYFERMHPMLPFLDRSSFESTISNPEFPSLLEHSKPWNCLYHAVLAIGSQFADGGTFEPGKGESWRLFSVSLGGFSDLLLLPDSVIILQALTAMSLYSLALCGLAVEPVIMSEASRRAQMMSSHNFTGPAAHAYQKAFWSMYAIEKITSFHIGRSSNFVDSDISCPIPVIPEAGIPGFNWLLYLVRLSRLLSRAYTSLFSVGVSGNSNSYYRDVIDQLRVELEAWRTSLPDKGFRPGGTVRAQTVLEPLARSLALVLHYLYYSLLLTLSRTTLVYLPPSGGPEVMAHEVTAKRSSNMKIILNGSRCILELTSMIEVEPYTNIWILAGIPVMALFVLFDIVIHDPRLPETASNLTLLDMAAGHFSRIEFASGGAVPGSLIGEFAKIARDYVHEIQHSEPRTTAAPRIPAVISTAAQAPAFELQDSQQTSQPEVMRIDFSNTMARHPVTSGTLQSGFADFSFNSNNGLGQVSPSAPMGTDVMGLFSYFLPDLDPMFYQGLTQDYDMLPNGGPVS</sequence>
<evidence type="ECO:0000256" key="1">
    <source>
        <dbReference type="ARBA" id="ARBA00004123"/>
    </source>
</evidence>
<feature type="non-terminal residue" evidence="8">
    <location>
        <position position="1"/>
    </location>
</feature>
<feature type="compositionally biased region" description="Basic and acidic residues" evidence="6">
    <location>
        <begin position="57"/>
        <end position="68"/>
    </location>
</feature>
<dbReference type="InterPro" id="IPR007219">
    <property type="entry name" value="XnlR_reg_dom"/>
</dbReference>
<evidence type="ECO:0000313" key="9">
    <source>
        <dbReference type="Proteomes" id="UP000028045"/>
    </source>
</evidence>
<evidence type="ECO:0000259" key="7">
    <source>
        <dbReference type="Pfam" id="PF04082"/>
    </source>
</evidence>
<gene>
    <name evidence="8" type="ORF">S7711_02377</name>
</gene>
<evidence type="ECO:0000256" key="6">
    <source>
        <dbReference type="SAM" id="MobiDB-lite"/>
    </source>
</evidence>
<keyword evidence="3" id="KW-0238">DNA-binding</keyword>
<dbReference type="EMBL" id="KL648338">
    <property type="protein sequence ID" value="KEY71272.1"/>
    <property type="molecule type" value="Genomic_DNA"/>
</dbReference>
<dbReference type="GO" id="GO:0008270">
    <property type="term" value="F:zinc ion binding"/>
    <property type="evidence" value="ECO:0007669"/>
    <property type="project" value="InterPro"/>
</dbReference>
<comment type="subcellular location">
    <subcellularLocation>
        <location evidence="1">Nucleus</location>
    </subcellularLocation>
</comment>
<evidence type="ECO:0000256" key="3">
    <source>
        <dbReference type="ARBA" id="ARBA00023125"/>
    </source>
</evidence>
<dbReference type="GO" id="GO:0005634">
    <property type="term" value="C:nucleus"/>
    <property type="evidence" value="ECO:0007669"/>
    <property type="project" value="UniProtKB-SubCell"/>
</dbReference>
<dbReference type="CDD" id="cd12148">
    <property type="entry name" value="fungal_TF_MHR"/>
    <property type="match status" value="1"/>
</dbReference>
<feature type="region of interest" description="Disordered" evidence="6">
    <location>
        <begin position="26"/>
        <end position="73"/>
    </location>
</feature>
<evidence type="ECO:0000256" key="5">
    <source>
        <dbReference type="ARBA" id="ARBA00023242"/>
    </source>
</evidence>
<evidence type="ECO:0000313" key="8">
    <source>
        <dbReference type="EMBL" id="KEY71272.1"/>
    </source>
</evidence>